<organism evidence="3 4">
    <name type="scientific">Arthrobacter methylotrophus</name>
    <dbReference type="NCBI Taxonomy" id="121291"/>
    <lineage>
        <taxon>Bacteria</taxon>
        <taxon>Bacillati</taxon>
        <taxon>Actinomycetota</taxon>
        <taxon>Actinomycetes</taxon>
        <taxon>Micrococcales</taxon>
        <taxon>Micrococcaceae</taxon>
        <taxon>Arthrobacter</taxon>
    </lineage>
</organism>
<comment type="caution">
    <text evidence="3">The sequence shown here is derived from an EMBL/GenBank/DDBJ whole genome shotgun (WGS) entry which is preliminary data.</text>
</comment>
<comment type="similarity">
    <text evidence="1">Belongs to the short-chain dehydrogenases/reductases (SDR) family.</text>
</comment>
<dbReference type="Pfam" id="PF13561">
    <property type="entry name" value="adh_short_C2"/>
    <property type="match status" value="1"/>
</dbReference>
<evidence type="ECO:0000313" key="3">
    <source>
        <dbReference type="EMBL" id="MFB9712734.1"/>
    </source>
</evidence>
<dbReference type="Proteomes" id="UP001589536">
    <property type="component" value="Unassembled WGS sequence"/>
</dbReference>
<dbReference type="CDD" id="cd05233">
    <property type="entry name" value="SDR_c"/>
    <property type="match status" value="1"/>
</dbReference>
<dbReference type="GO" id="GO:0016491">
    <property type="term" value="F:oxidoreductase activity"/>
    <property type="evidence" value="ECO:0007669"/>
    <property type="project" value="UniProtKB-KW"/>
</dbReference>
<evidence type="ECO:0000313" key="4">
    <source>
        <dbReference type="Proteomes" id="UP001589536"/>
    </source>
</evidence>
<keyword evidence="4" id="KW-1185">Reference proteome</keyword>
<dbReference type="InterPro" id="IPR002347">
    <property type="entry name" value="SDR_fam"/>
</dbReference>
<protein>
    <submittedName>
        <fullName evidence="3">SDR family NAD(P)-dependent oxidoreductase</fullName>
        <ecNumber evidence="3">1.1.1.-</ecNumber>
    </submittedName>
</protein>
<dbReference type="PRINTS" id="PR00081">
    <property type="entry name" value="GDHRDH"/>
</dbReference>
<accession>A0ABV5ULM8</accession>
<dbReference type="InterPro" id="IPR036291">
    <property type="entry name" value="NAD(P)-bd_dom_sf"/>
</dbReference>
<proteinExistence type="inferred from homology"/>
<sequence>MSGQNLIELSAEARGTAPGRGRLKGLRILVIGGGQADYGAEEDLHGNGRAMSILFGREGAKVTVADLNQDSAEDTAKYVRKEGAEAFTVSGDASNEADVQRMVEQAKELMGGIDGLVLNVGIDGGHKLAGTSAETWDRVFAVNARSHFLACKAALPLMTPGGSLVLISSTSAYTSSGGVPAMSASKVALEGIRNHAASEYVEQGIRCNILAPGLIDTPLGRKGGRQRPERNQIKIPIGRYGTSWDTAYAAVFLLSGESTYITGQTIVMDGGRMLR</sequence>
<dbReference type="SUPFAM" id="SSF51735">
    <property type="entry name" value="NAD(P)-binding Rossmann-fold domains"/>
    <property type="match status" value="1"/>
</dbReference>
<dbReference type="Gene3D" id="3.40.50.720">
    <property type="entry name" value="NAD(P)-binding Rossmann-like Domain"/>
    <property type="match status" value="1"/>
</dbReference>
<evidence type="ECO:0000256" key="2">
    <source>
        <dbReference type="ARBA" id="ARBA00023002"/>
    </source>
</evidence>
<evidence type="ECO:0000256" key="1">
    <source>
        <dbReference type="ARBA" id="ARBA00006484"/>
    </source>
</evidence>
<reference evidence="3 4" key="1">
    <citation type="submission" date="2024-09" db="EMBL/GenBank/DDBJ databases">
        <authorList>
            <person name="Sun Q."/>
            <person name="Mori K."/>
        </authorList>
    </citation>
    <scope>NUCLEOTIDE SEQUENCE [LARGE SCALE GENOMIC DNA]</scope>
    <source>
        <strain evidence="3 4">JCM 13519</strain>
    </source>
</reference>
<dbReference type="RefSeq" id="WP_345049683.1">
    <property type="nucleotide sequence ID" value="NZ_BAABED010000001.1"/>
</dbReference>
<dbReference type="EC" id="1.1.1.-" evidence="3"/>
<gene>
    <name evidence="3" type="ORF">ACFFPI_01000</name>
</gene>
<dbReference type="EMBL" id="JBHMBH010000006">
    <property type="protein sequence ID" value="MFB9712734.1"/>
    <property type="molecule type" value="Genomic_DNA"/>
</dbReference>
<name>A0ABV5ULM8_9MICC</name>
<keyword evidence="2 3" id="KW-0560">Oxidoreductase</keyword>
<dbReference type="PANTHER" id="PTHR24321">
    <property type="entry name" value="DEHYDROGENASES, SHORT CHAIN"/>
    <property type="match status" value="1"/>
</dbReference>
<dbReference type="PANTHER" id="PTHR24321:SF15">
    <property type="entry name" value="OXIDOREDUCTASE UCPA"/>
    <property type="match status" value="1"/>
</dbReference>